<proteinExistence type="predicted"/>
<keyword evidence="1" id="KW-0472">Membrane</keyword>
<name>A0A0U5EV98_9BACT</name>
<dbReference type="KEGG" id="pnl:PNK_p0143"/>
<keyword evidence="1" id="KW-0812">Transmembrane</keyword>
<gene>
    <name evidence="2" type="ORF">PNK_p0143</name>
</gene>
<feature type="transmembrane region" description="Helical" evidence="1">
    <location>
        <begin position="12"/>
        <end position="32"/>
    </location>
</feature>
<dbReference type="EMBL" id="LN879503">
    <property type="protein sequence ID" value="CUI18195.1"/>
    <property type="molecule type" value="Genomic_DNA"/>
</dbReference>
<dbReference type="PATRIC" id="fig|389348.3.peg.2914"/>
<keyword evidence="3" id="KW-1185">Reference proteome</keyword>
<dbReference type="RefSeq" id="WP_059062665.1">
    <property type="nucleotide sequence ID" value="NZ_LN879503.1"/>
</dbReference>
<geneLocation type="plasmid" evidence="3">
    <name>pPNK</name>
</geneLocation>
<organism evidence="2 3">
    <name type="scientific">Candidatus Protochlamydia naegleriophila</name>
    <dbReference type="NCBI Taxonomy" id="389348"/>
    <lineage>
        <taxon>Bacteria</taxon>
        <taxon>Pseudomonadati</taxon>
        <taxon>Chlamydiota</taxon>
        <taxon>Chlamydiia</taxon>
        <taxon>Parachlamydiales</taxon>
        <taxon>Parachlamydiaceae</taxon>
        <taxon>Candidatus Protochlamydia</taxon>
    </lineage>
</organism>
<accession>A0A0U5EV98</accession>
<protein>
    <submittedName>
        <fullName evidence="2">Putative membrane protein</fullName>
    </submittedName>
</protein>
<dbReference type="AlphaFoldDB" id="A0A0U5EV98"/>
<feature type="transmembrane region" description="Helical" evidence="1">
    <location>
        <begin position="44"/>
        <end position="65"/>
    </location>
</feature>
<dbReference type="Proteomes" id="UP000069902">
    <property type="component" value="Plasmid pPNK"/>
</dbReference>
<evidence type="ECO:0000256" key="1">
    <source>
        <dbReference type="SAM" id="Phobius"/>
    </source>
</evidence>
<dbReference type="InParanoid" id="A0A0U5EV98"/>
<keyword evidence="1" id="KW-1133">Transmembrane helix</keyword>
<evidence type="ECO:0000313" key="2">
    <source>
        <dbReference type="EMBL" id="CUI18195.1"/>
    </source>
</evidence>
<reference evidence="3" key="1">
    <citation type="submission" date="2015-09" db="EMBL/GenBank/DDBJ databases">
        <authorList>
            <person name="Bertelli C."/>
        </authorList>
    </citation>
    <scope>NUCLEOTIDE SEQUENCE [LARGE SCALE GENOMIC DNA]</scope>
    <source>
        <strain evidence="3">KNic</strain>
        <plasmid evidence="3">pPNK</plasmid>
    </source>
</reference>
<feature type="transmembrane region" description="Helical" evidence="1">
    <location>
        <begin position="112"/>
        <end position="131"/>
    </location>
</feature>
<evidence type="ECO:0000313" key="3">
    <source>
        <dbReference type="Proteomes" id="UP000069902"/>
    </source>
</evidence>
<feature type="transmembrane region" description="Helical" evidence="1">
    <location>
        <begin position="86"/>
        <end position="106"/>
    </location>
</feature>
<sequence length="172" mass="19962">MPYSIFFVNKPITILYFLLGIVTLTMIAMVEIEFHRQDFLTPLVFRSLVYIISFPLFLFYFYILRDSGDLQIQGVRLSCLKRTMKVAFFSILTLISGVTVIIAKFTSSYQSLVLYSSIFAFVVCLFALPFLEKCMIAKFVSEGVRNNISLRYLDLKSFYGEVREVFIRKLLS</sequence>